<dbReference type="Proteomes" id="UP000184164">
    <property type="component" value="Unassembled WGS sequence"/>
</dbReference>
<dbReference type="SUPFAM" id="SSF49464">
    <property type="entry name" value="Carboxypeptidase regulatory domain-like"/>
    <property type="match status" value="1"/>
</dbReference>
<dbReference type="SMART" id="SM00965">
    <property type="entry name" value="STN"/>
    <property type="match status" value="1"/>
</dbReference>
<dbReference type="Gene3D" id="2.170.130.10">
    <property type="entry name" value="TonB-dependent receptor, plug domain"/>
    <property type="match status" value="1"/>
</dbReference>
<proteinExistence type="inferred from homology"/>
<organism evidence="9 10">
    <name type="scientific">Mariniphaga anaerophila</name>
    <dbReference type="NCBI Taxonomy" id="1484053"/>
    <lineage>
        <taxon>Bacteria</taxon>
        <taxon>Pseudomonadati</taxon>
        <taxon>Bacteroidota</taxon>
        <taxon>Bacteroidia</taxon>
        <taxon>Marinilabiliales</taxon>
        <taxon>Prolixibacteraceae</taxon>
        <taxon>Mariniphaga</taxon>
    </lineage>
</organism>
<dbReference type="NCBIfam" id="TIGR04056">
    <property type="entry name" value="OMP_RagA_SusC"/>
    <property type="match status" value="1"/>
</dbReference>
<evidence type="ECO:0000256" key="5">
    <source>
        <dbReference type="ARBA" id="ARBA00023136"/>
    </source>
</evidence>
<accession>A0A1M5FTH1</accession>
<dbReference type="STRING" id="1484053.SAMN05444274_11448"/>
<evidence type="ECO:0000256" key="2">
    <source>
        <dbReference type="ARBA" id="ARBA00022448"/>
    </source>
</evidence>
<dbReference type="InterPro" id="IPR039426">
    <property type="entry name" value="TonB-dep_rcpt-like"/>
</dbReference>
<dbReference type="InterPro" id="IPR012910">
    <property type="entry name" value="Plug_dom"/>
</dbReference>
<evidence type="ECO:0000256" key="4">
    <source>
        <dbReference type="ARBA" id="ARBA00022692"/>
    </source>
</evidence>
<keyword evidence="4 7" id="KW-0812">Transmembrane</keyword>
<dbReference type="Gene3D" id="2.40.170.20">
    <property type="entry name" value="TonB-dependent receptor, beta-barrel domain"/>
    <property type="match status" value="1"/>
</dbReference>
<dbReference type="InterPro" id="IPR036942">
    <property type="entry name" value="Beta-barrel_TonB_sf"/>
</dbReference>
<feature type="domain" description="Secretin/TonB short N-terminal" evidence="8">
    <location>
        <begin position="71"/>
        <end position="122"/>
    </location>
</feature>
<dbReference type="InterPro" id="IPR011662">
    <property type="entry name" value="Secretin/TonB_short_N"/>
</dbReference>
<evidence type="ECO:0000313" key="9">
    <source>
        <dbReference type="EMBL" id="SHF94481.1"/>
    </source>
</evidence>
<dbReference type="NCBIfam" id="TIGR04057">
    <property type="entry name" value="SusC_RagA_signa"/>
    <property type="match status" value="1"/>
</dbReference>
<evidence type="ECO:0000256" key="1">
    <source>
        <dbReference type="ARBA" id="ARBA00004571"/>
    </source>
</evidence>
<dbReference type="Pfam" id="PF07715">
    <property type="entry name" value="Plug"/>
    <property type="match status" value="1"/>
</dbReference>
<dbReference type="InterPro" id="IPR037066">
    <property type="entry name" value="Plug_dom_sf"/>
</dbReference>
<dbReference type="Gene3D" id="2.60.40.1120">
    <property type="entry name" value="Carboxypeptidase-like, regulatory domain"/>
    <property type="match status" value="1"/>
</dbReference>
<dbReference type="SUPFAM" id="SSF56935">
    <property type="entry name" value="Porins"/>
    <property type="match status" value="1"/>
</dbReference>
<evidence type="ECO:0000256" key="6">
    <source>
        <dbReference type="ARBA" id="ARBA00023237"/>
    </source>
</evidence>
<keyword evidence="5 7" id="KW-0472">Membrane</keyword>
<keyword evidence="2 7" id="KW-0813">Transport</keyword>
<evidence type="ECO:0000313" key="10">
    <source>
        <dbReference type="Proteomes" id="UP000184164"/>
    </source>
</evidence>
<dbReference type="InterPro" id="IPR008969">
    <property type="entry name" value="CarboxyPept-like_regulatory"/>
</dbReference>
<evidence type="ECO:0000256" key="3">
    <source>
        <dbReference type="ARBA" id="ARBA00022452"/>
    </source>
</evidence>
<dbReference type="Pfam" id="PF13715">
    <property type="entry name" value="CarbopepD_reg_2"/>
    <property type="match status" value="1"/>
</dbReference>
<comment type="similarity">
    <text evidence="7">Belongs to the TonB-dependent receptor family.</text>
</comment>
<dbReference type="RefSeq" id="WP_073003404.1">
    <property type="nucleotide sequence ID" value="NZ_FQUM01000014.1"/>
</dbReference>
<dbReference type="Pfam" id="PF07660">
    <property type="entry name" value="STN"/>
    <property type="match status" value="1"/>
</dbReference>
<keyword evidence="6 7" id="KW-0998">Cell outer membrane</keyword>
<name>A0A1M5FTH1_9BACT</name>
<sequence length="1140" mass="127362">MKKIGELFGNVKIPRLRKLFRLMKLTVLFLLISVGCVFANKSYSQNKTLTLHMENTTVKDVLSEIEGQSEFRIMYSGKFIDVERKVSVNMEAQKIEQVLSSLFAGTDVSYTVKDRFIVLVTPELLEEGTFGVFQERSVSGKVTDTGGQPLPGVTVVVKGTTQGTVTNADGDYTLSRIPEDAVLVFSFVGMRTQEVVVGDQTLINVSMEEETIGLEEVVAVGYGTIKRNKVTTPISSVDTERIKTQKTNSLDRSLEGQIAGLSVKQTTGSPGGGSVMSIRGASSIGASSQPLVVIDGIPVQGGFGKEQSALTLLNQADIKSIDVLKGVSATAIYGSRGANGVILVTTESAAEGKTEFAFSASAGIDRMMGREKLDLMNAEEFSQWRIENVQEYEDFYGVPYFNDPDEEKLFYDIYNNPGESTDWYDVMTRVAAKQEYNMNVTHAMKSFSGFFSLGYLDHQGIINETGFERISMRANMAYEPNNAIKVGLNINPTIRTWDGEIGGDRGSIYGSAFMSTPLDGPYIDNGPWERDNSNYYDGEYDLDIWSPGTFSNVNALHAVENTINTTRNINLFFQPSLQITPIHGLVLLTRYNGRIENQNKEYFRPSTVSSVYNPPPQAASGYHQTNNHRSWQWENIVSYDFILKDHSISAMGGYTMERYNDYSVRLNGSQYPNNAVHTINAATEQSGSSSTSQWSMMSYLLRLNYDYQAKYLFTASLRRDGCSRFGEENRWGYFPSISLGWNISKESFFPESSWITNLKIRGDYGTSGNNAIGNYTWIPTLAANNYTLGGQIVNGKRISSIGNASLGWERSKEFDVGLDLILFGGRVNFAFDYYNKITKDMLWGVTLPRSSGFSSIQDNIGEIRNRGAEFQINSTNIKNSNFTWNMDFNISFNRNKVLNLGNVDRILTGARNYSITVPGQPMAMFYGWESLGILNTWDDVHNNATFPTSVPGTPHYANHGGGDIIDDNDKIIIGNPHPAFTGGFNNTFKYKNFDLNIAMSFAHDFDVWCQLEEDVLNLDGVFNVLTEVKERWRSPEKPGNGRIAATFHVTNIDRWENSDWVANTSFIKGQNITLGYSLNNVRFCNALRLYMSAQNVFILTNFRYGNPDANLQGANALQRNFYNYDYPLATTMMFGVDIKF</sequence>
<dbReference type="InterPro" id="IPR023997">
    <property type="entry name" value="TonB-dep_OMP_SusC/RagA_CS"/>
</dbReference>
<dbReference type="FunFam" id="2.60.40.1120:FF:000003">
    <property type="entry name" value="Outer membrane protein Omp121"/>
    <property type="match status" value="1"/>
</dbReference>
<protein>
    <submittedName>
        <fullName evidence="9">TonB-linked outer membrane protein, SusC/RagA family</fullName>
    </submittedName>
</protein>
<dbReference type="PROSITE" id="PS52016">
    <property type="entry name" value="TONB_DEPENDENT_REC_3"/>
    <property type="match status" value="1"/>
</dbReference>
<dbReference type="EMBL" id="FQUM01000014">
    <property type="protein sequence ID" value="SHF94481.1"/>
    <property type="molecule type" value="Genomic_DNA"/>
</dbReference>
<reference evidence="9 10" key="1">
    <citation type="submission" date="2016-11" db="EMBL/GenBank/DDBJ databases">
        <authorList>
            <person name="Jaros S."/>
            <person name="Januszkiewicz K."/>
            <person name="Wedrychowicz H."/>
        </authorList>
    </citation>
    <scope>NUCLEOTIDE SEQUENCE [LARGE SCALE GENOMIC DNA]</scope>
    <source>
        <strain evidence="9 10">DSM 26910</strain>
    </source>
</reference>
<dbReference type="OrthoDB" id="9768177at2"/>
<dbReference type="InterPro" id="IPR023996">
    <property type="entry name" value="TonB-dep_OMP_SusC/RagA"/>
</dbReference>
<dbReference type="AlphaFoldDB" id="A0A1M5FTH1"/>
<evidence type="ECO:0000259" key="8">
    <source>
        <dbReference type="SMART" id="SM00965"/>
    </source>
</evidence>
<keyword evidence="3 7" id="KW-1134">Transmembrane beta strand</keyword>
<comment type="subcellular location">
    <subcellularLocation>
        <location evidence="1 7">Cell outer membrane</location>
        <topology evidence="1 7">Multi-pass membrane protein</topology>
    </subcellularLocation>
</comment>
<dbReference type="GO" id="GO:0009279">
    <property type="term" value="C:cell outer membrane"/>
    <property type="evidence" value="ECO:0007669"/>
    <property type="project" value="UniProtKB-SubCell"/>
</dbReference>
<gene>
    <name evidence="9" type="ORF">SAMN05444274_11448</name>
</gene>
<keyword evidence="10" id="KW-1185">Reference proteome</keyword>
<evidence type="ECO:0000256" key="7">
    <source>
        <dbReference type="PROSITE-ProRule" id="PRU01360"/>
    </source>
</evidence>